<keyword evidence="4" id="KW-1185">Reference proteome</keyword>
<evidence type="ECO:0000256" key="1">
    <source>
        <dbReference type="ARBA" id="ARBA00001935"/>
    </source>
</evidence>
<dbReference type="PIRSF" id="PIRSF028101">
    <property type="entry name" value="UCP028101"/>
    <property type="match status" value="1"/>
</dbReference>
<comment type="caution">
    <text evidence="3">The sequence shown here is derived from an EMBL/GenBank/DDBJ whole genome shotgun (WGS) entry which is preliminary data.</text>
</comment>
<dbReference type="InterPro" id="IPR011045">
    <property type="entry name" value="N2O_reductase_N"/>
</dbReference>
<accession>A0ABS7AEI8</accession>
<feature type="signal peptide" evidence="2">
    <location>
        <begin position="1"/>
        <end position="23"/>
    </location>
</feature>
<dbReference type="PROSITE" id="PS51318">
    <property type="entry name" value="TAT"/>
    <property type="match status" value="1"/>
</dbReference>
<dbReference type="EMBL" id="JAHYBZ010000008">
    <property type="protein sequence ID" value="MBW6400720.1"/>
    <property type="molecule type" value="Genomic_DNA"/>
</dbReference>
<reference evidence="3 4" key="1">
    <citation type="submission" date="2021-07" db="EMBL/GenBank/DDBJ databases">
        <authorList>
            <person name="So Y."/>
        </authorList>
    </citation>
    <scope>NUCLEOTIDE SEQUENCE [LARGE SCALE GENOMIC DNA]</scope>
    <source>
        <strain evidence="3 4">HJA6</strain>
    </source>
</reference>
<dbReference type="InterPro" id="IPR008311">
    <property type="entry name" value="UCP028101"/>
</dbReference>
<evidence type="ECO:0000256" key="2">
    <source>
        <dbReference type="SAM" id="SignalP"/>
    </source>
</evidence>
<dbReference type="Gene3D" id="2.130.10.10">
    <property type="entry name" value="YVTN repeat-like/Quinoprotein amine dehydrogenase"/>
    <property type="match status" value="1"/>
</dbReference>
<dbReference type="SUPFAM" id="SSF50974">
    <property type="entry name" value="Nitrous oxide reductase, N-terminal domain"/>
    <property type="match status" value="1"/>
</dbReference>
<proteinExistence type="predicted"/>
<name>A0ABS7AEI8_9PROT</name>
<evidence type="ECO:0000313" key="4">
    <source>
        <dbReference type="Proteomes" id="UP001196565"/>
    </source>
</evidence>
<comment type="cofactor">
    <cofactor evidence="1">
        <name>Cu cation</name>
        <dbReference type="ChEBI" id="CHEBI:23378"/>
    </cofactor>
</comment>
<dbReference type="Pfam" id="PF07433">
    <property type="entry name" value="DUF1513"/>
    <property type="match status" value="1"/>
</dbReference>
<keyword evidence="2" id="KW-0732">Signal</keyword>
<gene>
    <name evidence="3" type="ORF">KPL78_22865</name>
</gene>
<organism evidence="3 4">
    <name type="scientific">Roseomonas alba</name>
    <dbReference type="NCBI Taxonomy" id="2846776"/>
    <lineage>
        <taxon>Bacteria</taxon>
        <taxon>Pseudomonadati</taxon>
        <taxon>Pseudomonadota</taxon>
        <taxon>Alphaproteobacteria</taxon>
        <taxon>Acetobacterales</taxon>
        <taxon>Roseomonadaceae</taxon>
        <taxon>Roseomonas</taxon>
    </lineage>
</organism>
<dbReference type="InterPro" id="IPR006311">
    <property type="entry name" value="TAT_signal"/>
</dbReference>
<dbReference type="Proteomes" id="UP001196565">
    <property type="component" value="Unassembled WGS sequence"/>
</dbReference>
<protein>
    <submittedName>
        <fullName evidence="3">DUF1513 domain-containing protein</fullName>
    </submittedName>
</protein>
<dbReference type="InterPro" id="IPR015943">
    <property type="entry name" value="WD40/YVTN_repeat-like_dom_sf"/>
</dbReference>
<feature type="chain" id="PRO_5045679010" evidence="2">
    <location>
        <begin position="24"/>
        <end position="360"/>
    </location>
</feature>
<dbReference type="RefSeq" id="WP_219765279.1">
    <property type="nucleotide sequence ID" value="NZ_JAHYBZ010000008.1"/>
</dbReference>
<sequence>MARFGRRAVFGLIGFAAAAPAMAASPAYLSAAADEDGRWRAVAFGLDGAPRFDVPLPARGHGAAVSPDGGVAVLFARRPGSFALLLHPASGRVGETIPRATGRWFCGHGCFSADGDLLYATELDEAGDGVVGIYAATRGFARIGEFPTGGADPHDIRLTPDGRALWVANGGIRTDPSVPRARLDLETFDSDVTLLDAASGRKLSRRVLEGEENALSLRHLALDATGVLFVAMQHEGPRFERPALIAATTADDITPLDGSDALWRGLDHYTGSAAAGQGGEVIAVTSPRGGRGVLIEAQSRRVLSEFAMRDGCGVAAAPGGFVVTSGLGQVALVGVTAAPADLGAAWLSRLRWDNHLVPLG</sequence>
<evidence type="ECO:0000313" key="3">
    <source>
        <dbReference type="EMBL" id="MBW6400720.1"/>
    </source>
</evidence>